<name>A0A8X8Y4G4_SALSN</name>
<organism evidence="2">
    <name type="scientific">Salvia splendens</name>
    <name type="common">Scarlet sage</name>
    <dbReference type="NCBI Taxonomy" id="180675"/>
    <lineage>
        <taxon>Eukaryota</taxon>
        <taxon>Viridiplantae</taxon>
        <taxon>Streptophyta</taxon>
        <taxon>Embryophyta</taxon>
        <taxon>Tracheophyta</taxon>
        <taxon>Spermatophyta</taxon>
        <taxon>Magnoliopsida</taxon>
        <taxon>eudicotyledons</taxon>
        <taxon>Gunneridae</taxon>
        <taxon>Pentapetalae</taxon>
        <taxon>asterids</taxon>
        <taxon>lamiids</taxon>
        <taxon>Lamiales</taxon>
        <taxon>Lamiaceae</taxon>
        <taxon>Nepetoideae</taxon>
        <taxon>Mentheae</taxon>
        <taxon>Salviinae</taxon>
        <taxon>Salvia</taxon>
        <taxon>Salvia subgen. Calosphace</taxon>
        <taxon>core Calosphace</taxon>
    </lineage>
</organism>
<comment type="caution">
    <text evidence="2">The sequence shown here is derived from an EMBL/GenBank/DDBJ whole genome shotgun (WGS) entry which is preliminary data.</text>
</comment>
<feature type="region of interest" description="Disordered" evidence="1">
    <location>
        <begin position="127"/>
        <end position="146"/>
    </location>
</feature>
<dbReference type="EMBL" id="PNBA02000005">
    <property type="protein sequence ID" value="KAG6423273.1"/>
    <property type="molecule type" value="Genomic_DNA"/>
</dbReference>
<protein>
    <submittedName>
        <fullName evidence="2">Uncharacterized protein</fullName>
    </submittedName>
</protein>
<evidence type="ECO:0000313" key="3">
    <source>
        <dbReference type="Proteomes" id="UP000298416"/>
    </source>
</evidence>
<feature type="compositionally biased region" description="Polar residues" evidence="1">
    <location>
        <begin position="158"/>
        <end position="168"/>
    </location>
</feature>
<evidence type="ECO:0000256" key="1">
    <source>
        <dbReference type="SAM" id="MobiDB-lite"/>
    </source>
</evidence>
<feature type="region of interest" description="Disordered" evidence="1">
    <location>
        <begin position="236"/>
        <end position="346"/>
    </location>
</feature>
<sequence>MQAVSPQISVGKVGNHHQQAMVIELKDVDMDANPRQIIKTVRELALDDKMPTRRSTSHNVVPTLSWKDVLLRGKQGPGNVSTTRESEPLPSPSVPLDTPALAFEHILASLAHLEAKIEASEQRAVIVQPPPRPEPDPPYLDWQRGREDSTRHRAVLTTETGVSSQQQLGFGDGTASRSAFHVNPNGSSPWDREGGYGGGQPSRGFLHANPIGQPQGDHDGVWQSSRWLLHASPWDTGPPQWDCDREGGVGVGQSSRRLHHASPWDHANPTGPPQWDRDREGGVGDGQSSRGPHHVSPWDRDGSSGVGSRSRLHTAWDNPALRPENRSGRPVSAWDGAGGRHEGVGYADMPRFDQVHSDKPRYDHYRVEKLRYEKMRAPRFDGSDAANLQAIRVHVDEN</sequence>
<dbReference type="Proteomes" id="UP000298416">
    <property type="component" value="Unassembled WGS sequence"/>
</dbReference>
<proteinExistence type="predicted"/>
<feature type="compositionally biased region" description="Pro residues" evidence="1">
    <location>
        <begin position="128"/>
        <end position="138"/>
    </location>
</feature>
<accession>A0A8X8Y4G4</accession>
<reference evidence="2" key="2">
    <citation type="submission" date="2020-08" db="EMBL/GenBank/DDBJ databases">
        <title>Plant Genome Project.</title>
        <authorList>
            <person name="Zhang R.-G."/>
        </authorList>
    </citation>
    <scope>NUCLEOTIDE SEQUENCE</scope>
    <source>
        <strain evidence="2">Huo1</strain>
        <tissue evidence="2">Leaf</tissue>
    </source>
</reference>
<evidence type="ECO:0000313" key="2">
    <source>
        <dbReference type="EMBL" id="KAG6423273.1"/>
    </source>
</evidence>
<keyword evidence="3" id="KW-1185">Reference proteome</keyword>
<reference evidence="2" key="1">
    <citation type="submission" date="2018-01" db="EMBL/GenBank/DDBJ databases">
        <authorList>
            <person name="Mao J.F."/>
        </authorList>
    </citation>
    <scope>NUCLEOTIDE SEQUENCE</scope>
    <source>
        <strain evidence="2">Huo1</strain>
        <tissue evidence="2">Leaf</tissue>
    </source>
</reference>
<gene>
    <name evidence="2" type="ORF">SASPL_113664</name>
</gene>
<dbReference type="AlphaFoldDB" id="A0A8X8Y4G4"/>
<feature type="region of interest" description="Disordered" evidence="1">
    <location>
        <begin position="72"/>
        <end position="94"/>
    </location>
</feature>
<feature type="region of interest" description="Disordered" evidence="1">
    <location>
        <begin position="158"/>
        <end position="221"/>
    </location>
</feature>